<reference evidence="2 3" key="1">
    <citation type="submission" date="2019-06" db="EMBL/GenBank/DDBJ databases">
        <title>Wine fermentation using esterase from Monascus purpureus.</title>
        <authorList>
            <person name="Geng C."/>
            <person name="Zhang Y."/>
        </authorList>
    </citation>
    <scope>NUCLEOTIDE SEQUENCE [LARGE SCALE GENOMIC DNA]</scope>
    <source>
        <strain evidence="2">HQ1</strain>
    </source>
</reference>
<proteinExistence type="predicted"/>
<protein>
    <submittedName>
        <fullName evidence="2">Uncharacterized protein</fullName>
    </submittedName>
</protein>
<accession>A0A507R586</accession>
<dbReference type="Proteomes" id="UP000319663">
    <property type="component" value="Unassembled WGS sequence"/>
</dbReference>
<dbReference type="AlphaFoldDB" id="A0A507R586"/>
<sequence length="709" mass="79686">MMRDSGDDDESQGQMTPRRTPTPGNPLVLRPSAATSQPVTRLRLRSTQQNEHTSGMADQDTESKPTQGGDQQEDKRALHGRHTRGLAVPQSQMINLTPGKARQEVVPSVVTPGVDLTRQGELRARMIRDLARTDPVRAYLQGLAYLEEGMALRESAHGLVIPVIEECSKVPGFDKMRKADISRWKQAEGIKKEHEETTHKVQKAWEAVERNWGPEVFGTLRPLARHYAYAAACRKMSRSYSWATIRNCSHLCTLRRIQGANKNVESQYYQTVATDIQNAEKICRLEGPPMLVEEEELHAWRLYQRDDGLLAQLTEFHLHLIQAKRNSQGAEGRHVSGMVKGSENVRPQSIPETQDWTEPGSEDPNATEETDLMDCREDTTDGPTPGTVVIRTQDQLQVRMPGATWTYQLNPHTRRLIEEAMERVLMQAGLQEGAQPGEGRTLTSLIERSRVEEIEGRLEDEGEESAGEEVVITQGFTPVNCPQAAPRRRRSRDRVYRAPHTTKRRKTVQDGKQGDPGLEGENNEHASGMTTMSIEELEGIISAVVPDSENLAFERNAQAAEERELTTRQLGAELDDFIEAQAEKVGREASLDTRGVRERLEHLIHGEKAFQGRDNEREKVQWGSRDTVKGWYQREREYRAGGEAPNGESEGTATCKGLPRGKVLHVQDDAHRASPRASLEDIADETGLERFYIERDPEAGDWKVYEIAG</sequence>
<evidence type="ECO:0000256" key="1">
    <source>
        <dbReference type="SAM" id="MobiDB-lite"/>
    </source>
</evidence>
<evidence type="ECO:0000313" key="2">
    <source>
        <dbReference type="EMBL" id="TQB77165.1"/>
    </source>
</evidence>
<dbReference type="EMBL" id="VIFY01000003">
    <property type="protein sequence ID" value="TQB77165.1"/>
    <property type="molecule type" value="Genomic_DNA"/>
</dbReference>
<feature type="region of interest" description="Disordered" evidence="1">
    <location>
        <begin position="343"/>
        <end position="370"/>
    </location>
</feature>
<feature type="region of interest" description="Disordered" evidence="1">
    <location>
        <begin position="1"/>
        <end position="87"/>
    </location>
</feature>
<feature type="region of interest" description="Disordered" evidence="1">
    <location>
        <begin position="479"/>
        <end position="525"/>
    </location>
</feature>
<feature type="compositionally biased region" description="Acidic residues" evidence="1">
    <location>
        <begin position="1"/>
        <end position="11"/>
    </location>
</feature>
<feature type="compositionally biased region" description="Polar residues" evidence="1">
    <location>
        <begin position="33"/>
        <end position="53"/>
    </location>
</feature>
<comment type="caution">
    <text evidence="2">The sequence shown here is derived from an EMBL/GenBank/DDBJ whole genome shotgun (WGS) entry which is preliminary data.</text>
</comment>
<keyword evidence="3" id="KW-1185">Reference proteome</keyword>
<name>A0A507R586_MONPU</name>
<feature type="compositionally biased region" description="Polar residues" evidence="1">
    <location>
        <begin position="345"/>
        <end position="356"/>
    </location>
</feature>
<evidence type="ECO:0000313" key="3">
    <source>
        <dbReference type="Proteomes" id="UP000319663"/>
    </source>
</evidence>
<organism evidence="2 3">
    <name type="scientific">Monascus purpureus</name>
    <name type="common">Red mold</name>
    <name type="synonym">Monascus anka</name>
    <dbReference type="NCBI Taxonomy" id="5098"/>
    <lineage>
        <taxon>Eukaryota</taxon>
        <taxon>Fungi</taxon>
        <taxon>Dikarya</taxon>
        <taxon>Ascomycota</taxon>
        <taxon>Pezizomycotina</taxon>
        <taxon>Eurotiomycetes</taxon>
        <taxon>Eurotiomycetidae</taxon>
        <taxon>Eurotiales</taxon>
        <taxon>Aspergillaceae</taxon>
        <taxon>Monascus</taxon>
    </lineage>
</organism>
<gene>
    <name evidence="2" type="ORF">MPDQ_004565</name>
</gene>